<protein>
    <recommendedName>
        <fullName evidence="6">Protein HflC</fullName>
    </recommendedName>
</protein>
<evidence type="ECO:0000256" key="2">
    <source>
        <dbReference type="ARBA" id="ARBA00007862"/>
    </source>
</evidence>
<organism evidence="9 10">
    <name type="scientific">Gracilibacillus xinjiangensis</name>
    <dbReference type="NCBI Taxonomy" id="1193282"/>
    <lineage>
        <taxon>Bacteria</taxon>
        <taxon>Bacillati</taxon>
        <taxon>Bacillota</taxon>
        <taxon>Bacilli</taxon>
        <taxon>Bacillales</taxon>
        <taxon>Bacillaceae</taxon>
        <taxon>Gracilibacillus</taxon>
    </lineage>
</organism>
<dbReference type="RefSeq" id="WP_390252222.1">
    <property type="nucleotide sequence ID" value="NZ_JBHSDT010000008.1"/>
</dbReference>
<evidence type="ECO:0000256" key="6">
    <source>
        <dbReference type="PIRNR" id="PIRNR005651"/>
    </source>
</evidence>
<comment type="similarity">
    <text evidence="2 6">Belongs to the band 7/mec-2 family. HflC subfamily.</text>
</comment>
<proteinExistence type="inferred from homology"/>
<dbReference type="SUPFAM" id="SSF117892">
    <property type="entry name" value="Band 7/SPFH domain"/>
    <property type="match status" value="1"/>
</dbReference>
<feature type="domain" description="Band 7" evidence="8">
    <location>
        <begin position="42"/>
        <end position="209"/>
    </location>
</feature>
<evidence type="ECO:0000256" key="5">
    <source>
        <dbReference type="ARBA" id="ARBA00023136"/>
    </source>
</evidence>
<evidence type="ECO:0000256" key="1">
    <source>
        <dbReference type="ARBA" id="ARBA00004370"/>
    </source>
</evidence>
<dbReference type="EMBL" id="JBHSDT010000008">
    <property type="protein sequence ID" value="MFC4403690.1"/>
    <property type="molecule type" value="Genomic_DNA"/>
</dbReference>
<evidence type="ECO:0000259" key="8">
    <source>
        <dbReference type="SMART" id="SM00244"/>
    </source>
</evidence>
<evidence type="ECO:0000256" key="4">
    <source>
        <dbReference type="ARBA" id="ARBA00022989"/>
    </source>
</evidence>
<keyword evidence="9" id="KW-0645">Protease</keyword>
<keyword evidence="3 7" id="KW-0812">Transmembrane</keyword>
<keyword evidence="9" id="KW-0378">Hydrolase</keyword>
<reference evidence="10" key="1">
    <citation type="journal article" date="2019" name="Int. J. Syst. Evol. Microbiol.">
        <title>The Global Catalogue of Microorganisms (GCM) 10K type strain sequencing project: providing services to taxonomists for standard genome sequencing and annotation.</title>
        <authorList>
            <consortium name="The Broad Institute Genomics Platform"/>
            <consortium name="The Broad Institute Genome Sequencing Center for Infectious Disease"/>
            <person name="Wu L."/>
            <person name="Ma J."/>
        </authorList>
    </citation>
    <scope>NUCLEOTIDE SEQUENCE [LARGE SCALE GENOMIC DNA]</scope>
    <source>
        <strain evidence="10">CCUG 37865</strain>
    </source>
</reference>
<evidence type="ECO:0000256" key="3">
    <source>
        <dbReference type="ARBA" id="ARBA00022692"/>
    </source>
</evidence>
<keyword evidence="10" id="KW-1185">Reference proteome</keyword>
<evidence type="ECO:0000313" key="10">
    <source>
        <dbReference type="Proteomes" id="UP001595882"/>
    </source>
</evidence>
<evidence type="ECO:0000256" key="7">
    <source>
        <dbReference type="SAM" id="Phobius"/>
    </source>
</evidence>
<evidence type="ECO:0000313" key="9">
    <source>
        <dbReference type="EMBL" id="MFC4403690.1"/>
    </source>
</evidence>
<name>A0ABV8WW64_9BACI</name>
<dbReference type="PANTHER" id="PTHR42911">
    <property type="entry name" value="MODULATOR OF FTSH PROTEASE HFLC"/>
    <property type="match status" value="1"/>
</dbReference>
<dbReference type="InterPro" id="IPR001107">
    <property type="entry name" value="Band_7"/>
</dbReference>
<dbReference type="Pfam" id="PF01145">
    <property type="entry name" value="Band_7"/>
    <property type="match status" value="1"/>
</dbReference>
<dbReference type="SMART" id="SM00244">
    <property type="entry name" value="PHB"/>
    <property type="match status" value="1"/>
</dbReference>
<comment type="caution">
    <text evidence="9">The sequence shown here is derived from an EMBL/GenBank/DDBJ whole genome shotgun (WGS) entry which is preliminary data.</text>
</comment>
<dbReference type="Proteomes" id="UP001595882">
    <property type="component" value="Unassembled WGS sequence"/>
</dbReference>
<feature type="transmembrane region" description="Helical" evidence="7">
    <location>
        <begin position="23"/>
        <end position="47"/>
    </location>
</feature>
<sequence length="312" mass="35920">MTTNNSDNVYDMKKMTPKQIKRYLKIGISLLLFVIVAIVFISSMFVVKEGEYKVVRQFGEVVRIESEPGLNFRIPLLQSLTTLPNKKLVYDVNEREINTLDKKRMIIDNYAIWEITDPGLMIANARSEMGAEARMGEFIFSVIRSELGSMNYEEIINDEGSTRGDLNQRITEKVNELLARDQYGIQVDDVRIKRTDLPEENEQSIFNRMISERESQAQRYLSQGEAEKKRIIAQADREVTEMVSKANAEAEKIRAEGELEAAEMYNNSFSQDPEFYQLYRTLESYKQTIDGETTIIIPQGSPYADILLGYIE</sequence>
<gene>
    <name evidence="9" type="primary">hflC</name>
    <name evidence="9" type="ORF">ACFOY7_11480</name>
</gene>
<dbReference type="InterPro" id="IPR036013">
    <property type="entry name" value="Band_7/SPFH_dom_sf"/>
</dbReference>
<dbReference type="PIRSF" id="PIRSF005651">
    <property type="entry name" value="HflC"/>
    <property type="match status" value="1"/>
</dbReference>
<dbReference type="PANTHER" id="PTHR42911:SF1">
    <property type="entry name" value="MODULATOR OF FTSH PROTEASE HFLC"/>
    <property type="match status" value="1"/>
</dbReference>
<accession>A0ABV8WW64</accession>
<dbReference type="Gene3D" id="3.30.479.30">
    <property type="entry name" value="Band 7 domain"/>
    <property type="match status" value="1"/>
</dbReference>
<dbReference type="GO" id="GO:0008233">
    <property type="term" value="F:peptidase activity"/>
    <property type="evidence" value="ECO:0007669"/>
    <property type="project" value="UniProtKB-KW"/>
</dbReference>
<keyword evidence="4 7" id="KW-1133">Transmembrane helix</keyword>
<keyword evidence="5 7" id="KW-0472">Membrane</keyword>
<comment type="function">
    <text evidence="6">HflC and HflK could regulate a protease.</text>
</comment>
<dbReference type="InterPro" id="IPR010200">
    <property type="entry name" value="HflC"/>
</dbReference>
<dbReference type="GO" id="GO:0006508">
    <property type="term" value="P:proteolysis"/>
    <property type="evidence" value="ECO:0007669"/>
    <property type="project" value="UniProtKB-KW"/>
</dbReference>
<comment type="subcellular location">
    <subcellularLocation>
        <location evidence="1">Membrane</location>
    </subcellularLocation>
</comment>
<dbReference type="CDD" id="cd03405">
    <property type="entry name" value="SPFH_HflC"/>
    <property type="match status" value="1"/>
</dbReference>